<protein>
    <submittedName>
        <fullName evidence="1">Uncharacterized protein</fullName>
    </submittedName>
</protein>
<name>A0A2U2NCQ7_9BIFI</name>
<reference evidence="1 2" key="1">
    <citation type="journal article" date="2018" name="Int. J. Syst. Evol. Microbiol.">
        <title>Bifidobacterium callitrichidarum sp. nov. from the faeces of the emperor tamarin (Saguinus imperator).</title>
        <authorList>
            <person name="Modesto M."/>
            <person name="Michelini S."/>
            <person name="Sansosti M.C."/>
            <person name="De Filippo C."/>
            <person name="Cavalieri D."/>
            <person name="Qvirist L."/>
            <person name="Andlid T."/>
            <person name="Spiezio C."/>
            <person name="Sandri C."/>
            <person name="Pascarelli S."/>
            <person name="Sgorbati B."/>
            <person name="Mattarelli P."/>
        </authorList>
    </citation>
    <scope>NUCLEOTIDE SEQUENCE [LARGE SCALE GENOMIC DNA]</scope>
    <source>
        <strain evidence="1 2">TRI 5</strain>
    </source>
</reference>
<keyword evidence="2" id="KW-1185">Reference proteome</keyword>
<evidence type="ECO:0000313" key="1">
    <source>
        <dbReference type="EMBL" id="PWG66902.1"/>
    </source>
</evidence>
<proteinExistence type="predicted"/>
<gene>
    <name evidence="1" type="ORF">DF196_01380</name>
</gene>
<accession>A0A2U2NCQ7</accession>
<organism evidence="1 2">
    <name type="scientific">Bifidobacterium callitrichidarum</name>
    <dbReference type="NCBI Taxonomy" id="2052941"/>
    <lineage>
        <taxon>Bacteria</taxon>
        <taxon>Bacillati</taxon>
        <taxon>Actinomycetota</taxon>
        <taxon>Actinomycetes</taxon>
        <taxon>Bifidobacteriales</taxon>
        <taxon>Bifidobacteriaceae</taxon>
        <taxon>Bifidobacterium</taxon>
    </lineage>
</organism>
<comment type="caution">
    <text evidence="1">The sequence shown here is derived from an EMBL/GenBank/DDBJ whole genome shotgun (WGS) entry which is preliminary data.</text>
</comment>
<sequence length="208" mass="23773">MACSDIMVVLSAGTVLRRFTMLSTAWGDESIRNKDLDHPWYLIGASLIEGEPDSIRSKLMRLKPAGAKKLHWHDMTPRFKNEVIKSLEGMESLHIIVVGERMAHMKDERARRKCLERLLPILEGYGIEQLVLEARTDVLNKADNAHRMQLERTGVVSRIRITHMRGDAEPLLWLPDQALGAYVDTRLGLQDFNLFTDTKIIDERVALM</sequence>
<evidence type="ECO:0000313" key="2">
    <source>
        <dbReference type="Proteomes" id="UP000245876"/>
    </source>
</evidence>
<dbReference type="Proteomes" id="UP000245876">
    <property type="component" value="Unassembled WGS sequence"/>
</dbReference>
<dbReference type="EMBL" id="QFFM01000002">
    <property type="protein sequence ID" value="PWG66902.1"/>
    <property type="molecule type" value="Genomic_DNA"/>
</dbReference>
<dbReference type="AlphaFoldDB" id="A0A2U2NCQ7"/>